<comment type="cofactor">
    <cofactor evidence="1">
        <name>Fe cation</name>
        <dbReference type="ChEBI" id="CHEBI:24875"/>
    </cofactor>
</comment>
<dbReference type="GO" id="GO:0016706">
    <property type="term" value="F:2-oxoglutarate-dependent dioxygenase activity"/>
    <property type="evidence" value="ECO:0007669"/>
    <property type="project" value="UniProtKB-ARBA"/>
</dbReference>
<evidence type="ECO:0000313" key="8">
    <source>
        <dbReference type="EMBL" id="KAF9625886.1"/>
    </source>
</evidence>
<keyword evidence="9" id="KW-1185">Reference proteome</keyword>
<evidence type="ECO:0000256" key="6">
    <source>
        <dbReference type="RuleBase" id="RU003682"/>
    </source>
</evidence>
<keyword evidence="4 6" id="KW-0560">Oxidoreductase</keyword>
<name>A0A835MJF6_9MAGN</name>
<dbReference type="InterPro" id="IPR044861">
    <property type="entry name" value="IPNS-like_FE2OG_OXY"/>
</dbReference>
<dbReference type="Pfam" id="PF14226">
    <property type="entry name" value="DIOX_N"/>
    <property type="match status" value="1"/>
</dbReference>
<evidence type="ECO:0000256" key="4">
    <source>
        <dbReference type="ARBA" id="ARBA00023002"/>
    </source>
</evidence>
<dbReference type="GO" id="GO:0097295">
    <property type="term" value="P:morphine biosynthetic process"/>
    <property type="evidence" value="ECO:0007669"/>
    <property type="project" value="UniProtKB-ARBA"/>
</dbReference>
<dbReference type="Proteomes" id="UP000631114">
    <property type="component" value="Unassembled WGS sequence"/>
</dbReference>
<organism evidence="8 9">
    <name type="scientific">Coptis chinensis</name>
    <dbReference type="NCBI Taxonomy" id="261450"/>
    <lineage>
        <taxon>Eukaryota</taxon>
        <taxon>Viridiplantae</taxon>
        <taxon>Streptophyta</taxon>
        <taxon>Embryophyta</taxon>
        <taxon>Tracheophyta</taxon>
        <taxon>Spermatophyta</taxon>
        <taxon>Magnoliopsida</taxon>
        <taxon>Ranunculales</taxon>
        <taxon>Ranunculaceae</taxon>
        <taxon>Coptidoideae</taxon>
        <taxon>Coptis</taxon>
    </lineage>
</organism>
<dbReference type="Pfam" id="PF03171">
    <property type="entry name" value="2OG-FeII_Oxy"/>
    <property type="match status" value="1"/>
</dbReference>
<dbReference type="Gene3D" id="2.60.120.330">
    <property type="entry name" value="B-lactam Antibiotic, Isopenicillin N Synthase, Chain"/>
    <property type="match status" value="1"/>
</dbReference>
<dbReference type="GO" id="GO:0046872">
    <property type="term" value="F:metal ion binding"/>
    <property type="evidence" value="ECO:0007669"/>
    <property type="project" value="UniProtKB-KW"/>
</dbReference>
<dbReference type="InterPro" id="IPR005123">
    <property type="entry name" value="Oxoglu/Fe-dep_dioxygenase_dom"/>
</dbReference>
<comment type="caution">
    <text evidence="8">The sequence shown here is derived from an EMBL/GenBank/DDBJ whole genome shotgun (WGS) entry which is preliminary data.</text>
</comment>
<feature type="domain" description="Fe2OG dioxygenase" evidence="7">
    <location>
        <begin position="204"/>
        <end position="304"/>
    </location>
</feature>
<dbReference type="PANTHER" id="PTHR47991">
    <property type="entry name" value="OXOGLUTARATE/IRON-DEPENDENT DIOXYGENASE"/>
    <property type="match status" value="1"/>
</dbReference>
<dbReference type="InterPro" id="IPR026992">
    <property type="entry name" value="DIOX_N"/>
</dbReference>
<evidence type="ECO:0000256" key="1">
    <source>
        <dbReference type="ARBA" id="ARBA00001962"/>
    </source>
</evidence>
<accession>A0A835MJF6</accession>
<keyword evidence="3 6" id="KW-0479">Metal-binding</keyword>
<dbReference type="InterPro" id="IPR050295">
    <property type="entry name" value="Plant_2OG-oxidoreductases"/>
</dbReference>
<dbReference type="AlphaFoldDB" id="A0A835MJF6"/>
<evidence type="ECO:0000256" key="3">
    <source>
        <dbReference type="ARBA" id="ARBA00022723"/>
    </source>
</evidence>
<dbReference type="SUPFAM" id="SSF51197">
    <property type="entry name" value="Clavaminate synthase-like"/>
    <property type="match status" value="1"/>
</dbReference>
<keyword evidence="5 6" id="KW-0408">Iron</keyword>
<evidence type="ECO:0000256" key="5">
    <source>
        <dbReference type="ARBA" id="ARBA00023004"/>
    </source>
</evidence>
<evidence type="ECO:0000313" key="9">
    <source>
        <dbReference type="Proteomes" id="UP000631114"/>
    </source>
</evidence>
<reference evidence="8 9" key="1">
    <citation type="submission" date="2020-10" db="EMBL/GenBank/DDBJ databases">
        <title>The Coptis chinensis genome and diversification of protoberbering-type alkaloids.</title>
        <authorList>
            <person name="Wang B."/>
            <person name="Shu S."/>
            <person name="Song C."/>
            <person name="Liu Y."/>
        </authorList>
    </citation>
    <scope>NUCLEOTIDE SEQUENCE [LARGE SCALE GENOMIC DNA]</scope>
    <source>
        <strain evidence="8">HL-2020</strain>
        <tissue evidence="8">Leaf</tissue>
    </source>
</reference>
<protein>
    <recommendedName>
        <fullName evidence="7">Fe2OG dioxygenase domain-containing protein</fullName>
    </recommendedName>
</protein>
<dbReference type="InterPro" id="IPR027443">
    <property type="entry name" value="IPNS-like_sf"/>
</dbReference>
<dbReference type="FunFam" id="2.60.120.330:FF:000001">
    <property type="entry name" value="Protein SRG1"/>
    <property type="match status" value="1"/>
</dbReference>
<proteinExistence type="inferred from homology"/>
<sequence length="352" mass="40037">MTNERKFGGSLPVENVQALAAKELKDIPDHYVRPELDSDVISIDESLEIPVIDLSRLLDQQFACEELAKLHAACQDWGFFHLINHSVPEIVIENMKIDTQEFFRLPLDEKRAYAQLPDSIEGYGQAFVVSEEQKLDWGDMLFFLTLPVHFRDMRFWPTSPTSFRETTEKYSIELQRVTVCLLGSMAKNLGLEPEKLTNMFQMDGSQSLRMNYYPPCPHADKVLGLSPHSDATGLTLLLQINDVQGLQIKKGGNWVPVKPLSGAFIVNVGDTIEIFSNGIYESIEHRAVINSDKERLSIAAFHEPRFGTTIGPLPDLVKENRERYKTLRYEDYLGHIITSKLDGKSLLEHMKL</sequence>
<gene>
    <name evidence="8" type="ORF">IFM89_027663</name>
</gene>
<comment type="similarity">
    <text evidence="2 6">Belongs to the iron/ascorbate-dependent oxidoreductase family.</text>
</comment>
<evidence type="ECO:0000256" key="2">
    <source>
        <dbReference type="ARBA" id="ARBA00008056"/>
    </source>
</evidence>
<evidence type="ECO:0000259" key="7">
    <source>
        <dbReference type="PROSITE" id="PS51471"/>
    </source>
</evidence>
<dbReference type="PROSITE" id="PS51471">
    <property type="entry name" value="FE2OG_OXY"/>
    <property type="match status" value="1"/>
</dbReference>
<dbReference type="EMBL" id="JADFTS010000001">
    <property type="protein sequence ID" value="KAF9625886.1"/>
    <property type="molecule type" value="Genomic_DNA"/>
</dbReference>
<dbReference type="OrthoDB" id="288590at2759"/>